<evidence type="ECO:0000313" key="1">
    <source>
        <dbReference type="EMBL" id="MCU6699366.1"/>
    </source>
</evidence>
<organism evidence="1 2">
    <name type="scientific">Dorea ammoniilytica</name>
    <dbReference type="NCBI Taxonomy" id="2981788"/>
    <lineage>
        <taxon>Bacteria</taxon>
        <taxon>Bacillati</taxon>
        <taxon>Bacillota</taxon>
        <taxon>Clostridia</taxon>
        <taxon>Lachnospirales</taxon>
        <taxon>Lachnospiraceae</taxon>
        <taxon>Dorea</taxon>
    </lineage>
</organism>
<keyword evidence="2" id="KW-1185">Reference proteome</keyword>
<dbReference type="PANTHER" id="PTHR46638:SF1">
    <property type="entry name" value="CORRINOID ADENOSYLTRANSFERASE"/>
    <property type="match status" value="1"/>
</dbReference>
<accession>A0ABT2S474</accession>
<dbReference type="RefSeq" id="WP_118452930.1">
    <property type="nucleotide sequence ID" value="NZ_JAOQJV010000003.1"/>
</dbReference>
<dbReference type="Gene3D" id="3.40.50.300">
    <property type="entry name" value="P-loop containing nucleotide triphosphate hydrolases"/>
    <property type="match status" value="1"/>
</dbReference>
<sequence>MLGTGLVHIYYGDGKGKTTAAMGQAIRAAGSGLKVLVFQFMKDNSSSERKALEMIPNITLLPGKRHTKFYNQMNSEEKAEYRHYNTKALDEIAKFCINFDVLVMDEAVCAVDLGLLSEEKLVKFVKHKPRGLEIVMTGHHMTDALFECADYVTEMTKVKHPYDTGRSAREGIEF</sequence>
<dbReference type="Pfam" id="PF02572">
    <property type="entry name" value="CobA_CobO_BtuR"/>
    <property type="match status" value="1"/>
</dbReference>
<gene>
    <name evidence="1" type="ORF">OCV65_03815</name>
</gene>
<dbReference type="InterPro" id="IPR003724">
    <property type="entry name" value="CblAdoTrfase_CobA"/>
</dbReference>
<dbReference type="PIRSF" id="PIRSF015617">
    <property type="entry name" value="Adensltrnsf_CobA"/>
    <property type="match status" value="1"/>
</dbReference>
<dbReference type="InterPro" id="IPR027417">
    <property type="entry name" value="P-loop_NTPase"/>
</dbReference>
<protein>
    <submittedName>
        <fullName evidence="1">Cob(I)yrinic acid a,c-diamide adenosyltransferase</fullName>
    </submittedName>
</protein>
<comment type="caution">
    <text evidence="1">The sequence shown here is derived from an EMBL/GenBank/DDBJ whole genome shotgun (WGS) entry which is preliminary data.</text>
</comment>
<proteinExistence type="predicted"/>
<dbReference type="EMBL" id="JAOQJV010000003">
    <property type="protein sequence ID" value="MCU6699366.1"/>
    <property type="molecule type" value="Genomic_DNA"/>
</dbReference>
<dbReference type="SUPFAM" id="SSF52540">
    <property type="entry name" value="P-loop containing nucleoside triphosphate hydrolases"/>
    <property type="match status" value="1"/>
</dbReference>
<evidence type="ECO:0000313" key="2">
    <source>
        <dbReference type="Proteomes" id="UP001207605"/>
    </source>
</evidence>
<reference evidence="1 2" key="1">
    <citation type="journal article" date="2021" name="ISME Commun">
        <title>Automated analysis of genomic sequences facilitates high-throughput and comprehensive description of bacteria.</title>
        <authorList>
            <person name="Hitch T.C.A."/>
        </authorList>
    </citation>
    <scope>NUCLEOTIDE SEQUENCE [LARGE SCALE GENOMIC DNA]</scope>
    <source>
        <strain evidence="1 2">Sanger_02</strain>
    </source>
</reference>
<dbReference type="PANTHER" id="PTHR46638">
    <property type="entry name" value="CORRINOID ADENOSYLTRANSFERASE"/>
    <property type="match status" value="1"/>
</dbReference>
<name>A0ABT2S474_9FIRM</name>
<dbReference type="Proteomes" id="UP001207605">
    <property type="component" value="Unassembled WGS sequence"/>
</dbReference>